<sequence length="153" mass="17736">MENSDKAAIPSKEQQMPMLDVRFQFLKDLSFESNGHYITSELPIQQDIRVSFNVNVISFEVQNLYDVVLSCKIESMFEEQLVYVIELQYGARVMLSEHISEYERDIMLFVTTPTLLFPYVRNIVSETVCLGSYPTLLLAPFDFAALYARNKKE</sequence>
<protein>
    <submittedName>
        <fullName evidence="6">Protein-export protein SecB</fullName>
    </submittedName>
</protein>
<evidence type="ECO:0000256" key="1">
    <source>
        <dbReference type="ARBA" id="ARBA00009990"/>
    </source>
</evidence>
<keyword evidence="3" id="KW-0653">Protein transport</keyword>
<dbReference type="Gene3D" id="3.10.420.10">
    <property type="entry name" value="SecB-like"/>
    <property type="match status" value="1"/>
</dbReference>
<keyword evidence="5" id="KW-0143">Chaperone</keyword>
<evidence type="ECO:0000313" key="6">
    <source>
        <dbReference type="EMBL" id="WPX97728.1"/>
    </source>
</evidence>
<dbReference type="PANTHER" id="PTHR36918:SF1">
    <property type="entry name" value="PROTEIN-EXPORT PROTEIN SECB"/>
    <property type="match status" value="1"/>
</dbReference>
<dbReference type="InterPro" id="IPR035958">
    <property type="entry name" value="SecB-like_sf"/>
</dbReference>
<keyword evidence="2" id="KW-0813">Transport</keyword>
<keyword evidence="4" id="KW-0811">Translocation</keyword>
<evidence type="ECO:0000313" key="7">
    <source>
        <dbReference type="Proteomes" id="UP001325140"/>
    </source>
</evidence>
<evidence type="ECO:0000256" key="2">
    <source>
        <dbReference type="ARBA" id="ARBA00022448"/>
    </source>
</evidence>
<dbReference type="Proteomes" id="UP001325140">
    <property type="component" value="Chromosome"/>
</dbReference>
<dbReference type="EMBL" id="CP110343">
    <property type="protein sequence ID" value="WPX97728.1"/>
    <property type="molecule type" value="Genomic_DNA"/>
</dbReference>
<evidence type="ECO:0000256" key="4">
    <source>
        <dbReference type="ARBA" id="ARBA00023010"/>
    </source>
</evidence>
<keyword evidence="7" id="KW-1185">Reference proteome</keyword>
<organism evidence="6 7">
    <name type="scientific">Candidatus Fokinia crypta</name>
    <dbReference type="NCBI Taxonomy" id="1920990"/>
    <lineage>
        <taxon>Bacteria</taxon>
        <taxon>Pseudomonadati</taxon>
        <taxon>Pseudomonadota</taxon>
        <taxon>Alphaproteobacteria</taxon>
        <taxon>Rickettsiales</taxon>
        <taxon>Candidatus Midichloriaceae</taxon>
        <taxon>Candidatus Fokinia</taxon>
    </lineage>
</organism>
<dbReference type="Pfam" id="PF02556">
    <property type="entry name" value="SecB"/>
    <property type="match status" value="1"/>
</dbReference>
<proteinExistence type="inferred from homology"/>
<dbReference type="InterPro" id="IPR003708">
    <property type="entry name" value="SecB"/>
</dbReference>
<reference evidence="6" key="1">
    <citation type="submission" date="2022-10" db="EMBL/GenBank/DDBJ databases">
        <title>Host association and intracellularity evolved multiple times independently in the Rickettsiales.</title>
        <authorList>
            <person name="Castelli M."/>
            <person name="Nardi T."/>
            <person name="Gammuto L."/>
            <person name="Bellinzona G."/>
            <person name="Sabaneyeva E."/>
            <person name="Potekhin A."/>
            <person name="Serra V."/>
            <person name="Petroni G."/>
            <person name="Sassera D."/>
        </authorList>
    </citation>
    <scope>NUCLEOTIDE SEQUENCE [LARGE SCALE GENOMIC DNA]</scope>
    <source>
        <strain evidence="6">US_Bl 11III1</strain>
    </source>
</reference>
<name>A0ABZ0URF8_9RICK</name>
<accession>A0ABZ0URF8</accession>
<evidence type="ECO:0000256" key="5">
    <source>
        <dbReference type="ARBA" id="ARBA00023186"/>
    </source>
</evidence>
<dbReference type="PANTHER" id="PTHR36918">
    <property type="match status" value="1"/>
</dbReference>
<dbReference type="PRINTS" id="PR01594">
    <property type="entry name" value="SECBCHAPRONE"/>
</dbReference>
<dbReference type="SUPFAM" id="SSF54611">
    <property type="entry name" value="SecB-like"/>
    <property type="match status" value="1"/>
</dbReference>
<gene>
    <name evidence="6" type="ORF">Fokcrypt_00243</name>
</gene>
<comment type="similarity">
    <text evidence="1">Belongs to the SecB family.</text>
</comment>
<evidence type="ECO:0000256" key="3">
    <source>
        <dbReference type="ARBA" id="ARBA00022927"/>
    </source>
</evidence>
<dbReference type="RefSeq" id="WP_323722379.1">
    <property type="nucleotide sequence ID" value="NZ_CP110343.1"/>
</dbReference>